<comment type="caution">
    <text evidence="2">The sequence shown here is derived from an EMBL/GenBank/DDBJ whole genome shotgun (WGS) entry which is preliminary data.</text>
</comment>
<reference evidence="2 3" key="2">
    <citation type="journal article" date="2019" name="G3 (Bethesda)">
        <title>Hybrid Assembly of the Genome of the Entomopathogenic Nematode Steinernema carpocapsae Identifies the X-Chromosome.</title>
        <authorList>
            <person name="Serra L."/>
            <person name="Macchietto M."/>
            <person name="Macias-Munoz A."/>
            <person name="McGill C.J."/>
            <person name="Rodriguez I.M."/>
            <person name="Rodriguez B."/>
            <person name="Murad R."/>
            <person name="Mortazavi A."/>
        </authorList>
    </citation>
    <scope>NUCLEOTIDE SEQUENCE [LARGE SCALE GENOMIC DNA]</scope>
    <source>
        <strain evidence="2 3">ALL</strain>
    </source>
</reference>
<evidence type="ECO:0000313" key="3">
    <source>
        <dbReference type="Proteomes" id="UP000298663"/>
    </source>
</evidence>
<dbReference type="Pfam" id="PF03114">
    <property type="entry name" value="BAR"/>
    <property type="match status" value="1"/>
</dbReference>
<dbReference type="EMBL" id="AZBU02000006">
    <property type="protein sequence ID" value="TKR72686.1"/>
    <property type="molecule type" value="Genomic_DNA"/>
</dbReference>
<dbReference type="AlphaFoldDB" id="A0A4U5MSI7"/>
<dbReference type="InterPro" id="IPR027267">
    <property type="entry name" value="AH/BAR_dom_sf"/>
</dbReference>
<name>A0A4U5MSI7_STECR</name>
<dbReference type="InterPro" id="IPR004148">
    <property type="entry name" value="BAR_dom"/>
</dbReference>
<sequence length="235" mass="27277">MSSGGGAFKGILFKIGTSIGNVEKTKMTAEFNDSVQRYENYREKLDPLVDHLEGAVQQHPDVLKSNNIESPPNENPHELLACSLEIFKTYQAEERVPALNDFISQRRKLAVCQRDGQLKARKAIRHLRRFFRAEYTEMTTENEKLTKIRDYMDMIKHDVKTAKNTEQIEKSALLYEEAVENFNHQAKRVIELLDKLPSIQKRHMDEIFEFFEVMKKNNADLGQRINVYSHCKSVA</sequence>
<evidence type="ECO:0000259" key="1">
    <source>
        <dbReference type="Pfam" id="PF03114"/>
    </source>
</evidence>
<keyword evidence="3" id="KW-1185">Reference proteome</keyword>
<dbReference type="Proteomes" id="UP000298663">
    <property type="component" value="Unassembled WGS sequence"/>
</dbReference>
<dbReference type="GO" id="GO:0005737">
    <property type="term" value="C:cytoplasm"/>
    <property type="evidence" value="ECO:0007669"/>
    <property type="project" value="InterPro"/>
</dbReference>
<accession>A0A4U5MSI7</accession>
<proteinExistence type="predicted"/>
<dbReference type="Gene3D" id="1.20.1270.60">
    <property type="entry name" value="Arfaptin homology (AH) domain/BAR domain"/>
    <property type="match status" value="1"/>
</dbReference>
<gene>
    <name evidence="2" type="ORF">L596_020098</name>
</gene>
<reference evidence="2 3" key="1">
    <citation type="journal article" date="2015" name="Genome Biol.">
        <title>Comparative genomics of Steinernema reveals deeply conserved gene regulatory networks.</title>
        <authorList>
            <person name="Dillman A.R."/>
            <person name="Macchietto M."/>
            <person name="Porter C.F."/>
            <person name="Rogers A."/>
            <person name="Williams B."/>
            <person name="Antoshechkin I."/>
            <person name="Lee M.M."/>
            <person name="Goodwin Z."/>
            <person name="Lu X."/>
            <person name="Lewis E.E."/>
            <person name="Goodrich-Blair H."/>
            <person name="Stock S.P."/>
            <person name="Adams B.J."/>
            <person name="Sternberg P.W."/>
            <person name="Mortazavi A."/>
        </authorList>
    </citation>
    <scope>NUCLEOTIDE SEQUENCE [LARGE SCALE GENOMIC DNA]</scope>
    <source>
        <strain evidence="2 3">ALL</strain>
    </source>
</reference>
<evidence type="ECO:0000313" key="2">
    <source>
        <dbReference type="EMBL" id="TKR72686.1"/>
    </source>
</evidence>
<organism evidence="2 3">
    <name type="scientific">Steinernema carpocapsae</name>
    <name type="common">Entomopathogenic nematode</name>
    <dbReference type="NCBI Taxonomy" id="34508"/>
    <lineage>
        <taxon>Eukaryota</taxon>
        <taxon>Metazoa</taxon>
        <taxon>Ecdysozoa</taxon>
        <taxon>Nematoda</taxon>
        <taxon>Chromadorea</taxon>
        <taxon>Rhabditida</taxon>
        <taxon>Tylenchina</taxon>
        <taxon>Panagrolaimomorpha</taxon>
        <taxon>Strongyloidoidea</taxon>
        <taxon>Steinernematidae</taxon>
        <taxon>Steinernema</taxon>
    </lineage>
</organism>
<dbReference type="OrthoDB" id="5835493at2759"/>
<protein>
    <recommendedName>
        <fullName evidence="1">BAR domain-containing protein</fullName>
    </recommendedName>
</protein>
<dbReference type="SUPFAM" id="SSF103657">
    <property type="entry name" value="BAR/IMD domain-like"/>
    <property type="match status" value="1"/>
</dbReference>
<feature type="domain" description="BAR" evidence="1">
    <location>
        <begin position="16"/>
        <end position="212"/>
    </location>
</feature>